<reference evidence="2" key="1">
    <citation type="submission" date="2016-06" db="EMBL/GenBank/DDBJ databases">
        <title>Complete genome sequence of Actinoalloteichus fjordicus DSM 46855 (=ADI127-17), type strain of the new species Actinoalloteichus fjordicus.</title>
        <authorList>
            <person name="Ruckert C."/>
            <person name="Nouioui I."/>
            <person name="Willmese J."/>
            <person name="van Wezel G."/>
            <person name="Klenk H.-P."/>
            <person name="Kalinowski J."/>
            <person name="Zotchev S.B."/>
        </authorList>
    </citation>
    <scope>NUCLEOTIDE SEQUENCE [LARGE SCALE GENOMIC DNA]</scope>
    <source>
        <strain evidence="2">ADI127-7</strain>
    </source>
</reference>
<dbReference type="KEGG" id="acad:UA74_17215"/>
<sequence>MFDLEAVVAAVTQAYGEDLGEAVSNCDAADGLVDVVSAVAKDHDLELDEIIAAAELDDDEAAWAASANRPAAVLISRIRDGLS</sequence>
<dbReference type="RefSeq" id="WP_075741192.1">
    <property type="nucleotide sequence ID" value="NZ_CP016076.1"/>
</dbReference>
<gene>
    <name evidence="1" type="ORF">UA74_17215</name>
</gene>
<evidence type="ECO:0000313" key="2">
    <source>
        <dbReference type="Proteomes" id="UP000185511"/>
    </source>
</evidence>
<dbReference type="EMBL" id="CP016076">
    <property type="protein sequence ID" value="APU15473.1"/>
    <property type="molecule type" value="Genomic_DNA"/>
</dbReference>
<dbReference type="Proteomes" id="UP000185511">
    <property type="component" value="Chromosome"/>
</dbReference>
<proteinExistence type="predicted"/>
<dbReference type="AlphaFoldDB" id="A0AAC9PSU2"/>
<accession>A0AAC9PSU2</accession>
<evidence type="ECO:0000313" key="1">
    <source>
        <dbReference type="EMBL" id="APU15473.1"/>
    </source>
</evidence>
<keyword evidence="2" id="KW-1185">Reference proteome</keyword>
<name>A0AAC9PSU2_9PSEU</name>
<protein>
    <submittedName>
        <fullName evidence="1">Uncharacterized protein</fullName>
    </submittedName>
</protein>
<organism evidence="1 2">
    <name type="scientific">Actinoalloteichus fjordicus</name>
    <dbReference type="NCBI Taxonomy" id="1612552"/>
    <lineage>
        <taxon>Bacteria</taxon>
        <taxon>Bacillati</taxon>
        <taxon>Actinomycetota</taxon>
        <taxon>Actinomycetes</taxon>
        <taxon>Pseudonocardiales</taxon>
        <taxon>Pseudonocardiaceae</taxon>
        <taxon>Actinoalloteichus</taxon>
    </lineage>
</organism>